<protein>
    <recommendedName>
        <fullName evidence="2">GTP cyclohydrolase 1 type 2 homolog</fullName>
    </recommendedName>
</protein>
<reference evidence="3 4" key="1">
    <citation type="submission" date="2024-08" db="EMBL/GenBank/DDBJ databases">
        <title>Whole-genome sequencing of halo(alkali)philic microorganisms from hypersaline lakes.</title>
        <authorList>
            <person name="Sorokin D.Y."/>
            <person name="Merkel A.Y."/>
            <person name="Messina E."/>
            <person name="Yakimov M."/>
        </authorList>
    </citation>
    <scope>NUCLEOTIDE SEQUENCE [LARGE SCALE GENOMIC DNA]</scope>
    <source>
        <strain evidence="3 4">AB-hyl4</strain>
    </source>
</reference>
<dbReference type="InterPro" id="IPR036069">
    <property type="entry name" value="DUF34/NIF3_sf"/>
</dbReference>
<comment type="caution">
    <text evidence="3">The sequence shown here is derived from an EMBL/GenBank/DDBJ whole genome shotgun (WGS) entry which is preliminary data.</text>
</comment>
<sequence length="376" mass="40442">MKLTQVLDVLRTLAPERLAEPWDAVGLQLGEADQRVKRGLLCIDLTEPVLAEAIRRKADLVVAYHPPIFKPLAALTEAEVKQRIVLRAARTGMAIYSPHTALDAAEGGVNDWLASGVGEGDARPIRVAEVPASGADNRIFELVVFTPKEDVDRFRAKLSDAGAGVIGHYSQCSFNLMGEGTFLGDETTHPTVGLANRLERVPEVRLEMIVPADRLADAVHVVRTEHPYEEPAFYIFPLHAPEQVSAATAGQGRVVTLRRPVKLATLVSRLKKHLGVKHLEVATADGADEVQRVGLCAGAGGSLLAEAGDVDVFFTGEMRHHDVLSAVASGVSVVLAGHTQTERPYLPVYRERIIAAGAAGVQWQVSEVDGPPTALR</sequence>
<dbReference type="SUPFAM" id="SSF102705">
    <property type="entry name" value="NIF3 (NGG1p interacting factor 3)-like"/>
    <property type="match status" value="1"/>
</dbReference>
<gene>
    <name evidence="3" type="ORF">ACERK3_02030</name>
</gene>
<dbReference type="PIRSF" id="PIRSF037489">
    <property type="entry name" value="UCP037489_NIF3_YqfO"/>
    <property type="match status" value="1"/>
</dbReference>
<keyword evidence="2" id="KW-0479">Metal-binding</keyword>
<comment type="similarity">
    <text evidence="1 2">Belongs to the GTP cyclohydrolase I type 2/NIF3 family.</text>
</comment>
<dbReference type="EMBL" id="JBGUBD010000001">
    <property type="protein sequence ID" value="MFA9477064.1"/>
    <property type="molecule type" value="Genomic_DNA"/>
</dbReference>
<accession>A0ABV4U0D7</accession>
<dbReference type="PANTHER" id="PTHR13799">
    <property type="entry name" value="NGG1 INTERACTING FACTOR 3"/>
    <property type="match status" value="1"/>
</dbReference>
<evidence type="ECO:0000256" key="2">
    <source>
        <dbReference type="PIRNR" id="PIRNR037489"/>
    </source>
</evidence>
<evidence type="ECO:0000313" key="3">
    <source>
        <dbReference type="EMBL" id="MFA9477064.1"/>
    </source>
</evidence>
<dbReference type="NCBIfam" id="TIGR00486">
    <property type="entry name" value="YbgI_SA1388"/>
    <property type="match status" value="1"/>
</dbReference>
<organism evidence="3 4">
    <name type="scientific">Natronomicrosphaera hydrolytica</name>
    <dbReference type="NCBI Taxonomy" id="3242702"/>
    <lineage>
        <taxon>Bacteria</taxon>
        <taxon>Pseudomonadati</taxon>
        <taxon>Planctomycetota</taxon>
        <taxon>Phycisphaerae</taxon>
        <taxon>Phycisphaerales</taxon>
        <taxon>Phycisphaeraceae</taxon>
        <taxon>Natronomicrosphaera</taxon>
    </lineage>
</organism>
<dbReference type="Pfam" id="PF01784">
    <property type="entry name" value="DUF34_NIF3"/>
    <property type="match status" value="1"/>
</dbReference>
<evidence type="ECO:0000313" key="4">
    <source>
        <dbReference type="Proteomes" id="UP001575105"/>
    </source>
</evidence>
<dbReference type="Gene3D" id="3.40.1390.30">
    <property type="entry name" value="NIF3 (NGG1p interacting factor 3)-like"/>
    <property type="match status" value="1"/>
</dbReference>
<dbReference type="RefSeq" id="WP_425343986.1">
    <property type="nucleotide sequence ID" value="NZ_JBGUBD010000001.1"/>
</dbReference>
<dbReference type="InterPro" id="IPR017221">
    <property type="entry name" value="DUF34/NIF3_bac"/>
</dbReference>
<proteinExistence type="inferred from homology"/>
<dbReference type="InterPro" id="IPR002678">
    <property type="entry name" value="DUF34/NIF3"/>
</dbReference>
<dbReference type="Gene3D" id="3.30.70.120">
    <property type="match status" value="1"/>
</dbReference>
<dbReference type="PANTHER" id="PTHR13799:SF13">
    <property type="entry name" value="NIF3-LIKE PROTEIN 1"/>
    <property type="match status" value="1"/>
</dbReference>
<evidence type="ECO:0000256" key="1">
    <source>
        <dbReference type="ARBA" id="ARBA00006964"/>
    </source>
</evidence>
<name>A0ABV4U0D7_9BACT</name>
<dbReference type="Proteomes" id="UP001575105">
    <property type="component" value="Unassembled WGS sequence"/>
</dbReference>
<keyword evidence="4" id="KW-1185">Reference proteome</keyword>
<dbReference type="InterPro" id="IPR015867">
    <property type="entry name" value="N-reg_PII/ATP_PRibTrfase_C"/>
</dbReference>